<name>A0A6A5R1A1_AMPQU</name>
<sequence>MWRFAAGALSLRVGMGKQMSKRLSAYAKRLGHEAVDMDNYAYTYKRRLAPCDATICDDEIRFIAASVGYGRATARSITTFTIC</sequence>
<dbReference type="EMBL" id="ML979132">
    <property type="protein sequence ID" value="KAF1920910.1"/>
    <property type="molecule type" value="Genomic_DNA"/>
</dbReference>
<proteinExistence type="predicted"/>
<evidence type="ECO:0000313" key="2">
    <source>
        <dbReference type="Proteomes" id="UP000800096"/>
    </source>
</evidence>
<accession>A0A6A5R1A1</accession>
<dbReference type="Proteomes" id="UP000800096">
    <property type="component" value="Unassembled WGS sequence"/>
</dbReference>
<organism evidence="1 2">
    <name type="scientific">Ampelomyces quisqualis</name>
    <name type="common">Powdery mildew agent</name>
    <dbReference type="NCBI Taxonomy" id="50730"/>
    <lineage>
        <taxon>Eukaryota</taxon>
        <taxon>Fungi</taxon>
        <taxon>Dikarya</taxon>
        <taxon>Ascomycota</taxon>
        <taxon>Pezizomycotina</taxon>
        <taxon>Dothideomycetes</taxon>
        <taxon>Pleosporomycetidae</taxon>
        <taxon>Pleosporales</taxon>
        <taxon>Pleosporineae</taxon>
        <taxon>Phaeosphaeriaceae</taxon>
        <taxon>Ampelomyces</taxon>
    </lineage>
</organism>
<reference evidence="1" key="1">
    <citation type="journal article" date="2020" name="Stud. Mycol.">
        <title>101 Dothideomycetes genomes: a test case for predicting lifestyles and emergence of pathogens.</title>
        <authorList>
            <person name="Haridas S."/>
            <person name="Albert R."/>
            <person name="Binder M."/>
            <person name="Bloem J."/>
            <person name="Labutti K."/>
            <person name="Salamov A."/>
            <person name="Andreopoulos B."/>
            <person name="Baker S."/>
            <person name="Barry K."/>
            <person name="Bills G."/>
            <person name="Bluhm B."/>
            <person name="Cannon C."/>
            <person name="Castanera R."/>
            <person name="Culley D."/>
            <person name="Daum C."/>
            <person name="Ezra D."/>
            <person name="Gonzalez J."/>
            <person name="Henrissat B."/>
            <person name="Kuo A."/>
            <person name="Liang C."/>
            <person name="Lipzen A."/>
            <person name="Lutzoni F."/>
            <person name="Magnuson J."/>
            <person name="Mondo S."/>
            <person name="Nolan M."/>
            <person name="Ohm R."/>
            <person name="Pangilinan J."/>
            <person name="Park H.-J."/>
            <person name="Ramirez L."/>
            <person name="Alfaro M."/>
            <person name="Sun H."/>
            <person name="Tritt A."/>
            <person name="Yoshinaga Y."/>
            <person name="Zwiers L.-H."/>
            <person name="Turgeon B."/>
            <person name="Goodwin S."/>
            <person name="Spatafora J."/>
            <person name="Crous P."/>
            <person name="Grigoriev I."/>
        </authorList>
    </citation>
    <scope>NUCLEOTIDE SEQUENCE</scope>
    <source>
        <strain evidence="1">HMLAC05119</strain>
    </source>
</reference>
<evidence type="ECO:0000313" key="1">
    <source>
        <dbReference type="EMBL" id="KAF1920910.1"/>
    </source>
</evidence>
<gene>
    <name evidence="1" type="ORF">BDU57DRAFT_29017</name>
</gene>
<protein>
    <submittedName>
        <fullName evidence="1">Uncharacterized protein</fullName>
    </submittedName>
</protein>
<dbReference type="AlphaFoldDB" id="A0A6A5R1A1"/>
<keyword evidence="2" id="KW-1185">Reference proteome</keyword>